<reference evidence="1" key="1">
    <citation type="submission" date="2021-03" db="EMBL/GenBank/DDBJ databases">
        <title>Complete Genome of Pseudoalteromonas xiamenensis STKMTI.2, a new potential marine bacterium producing anti-Vibrio compounds.</title>
        <authorList>
            <person name="Handayani D.P."/>
            <person name="Isnansetyo A."/>
            <person name="Istiqomah I."/>
            <person name="Jumina J."/>
        </authorList>
    </citation>
    <scope>NUCLEOTIDE SEQUENCE</scope>
    <source>
        <strain evidence="1">STKMTI.2</strain>
    </source>
</reference>
<dbReference type="Proteomes" id="UP000664904">
    <property type="component" value="Chromosome"/>
</dbReference>
<dbReference type="NCBIfam" id="TIGR01634">
    <property type="entry name" value="tail_P2_I"/>
    <property type="match status" value="1"/>
</dbReference>
<dbReference type="RefSeq" id="WP_208842558.1">
    <property type="nucleotide sequence ID" value="NZ_CP072133.1"/>
</dbReference>
<dbReference type="EMBL" id="CP072133">
    <property type="protein sequence ID" value="QTH70927.1"/>
    <property type="molecule type" value="Genomic_DNA"/>
</dbReference>
<accession>A0A975DGZ2</accession>
<proteinExistence type="predicted"/>
<name>A0A975DGZ2_9GAMM</name>
<sequence>MTDHTKLLPSNYTMLEHQFIEAIDTLPERLSVTPTIPEHIGKQWDPETCPETLLPWLAWSLSVDDWDEKWPIATKRALIARSVEIHKHKGTVGAVKRALSSLGVKVEFFEWFQDVGELALAPHHSGEPNTFTFIAWANDVPFTSEAVVLSQSVYDAIFRVTNQTKPQRAHFKFLVGAKLDLGVQMASTSSGMQVGRLTYQTQPVNAAASEMTIGVSVVDSQRMAVKRQYGQTQAVNSYSRSDVGLAVVFHNRRQQVGRYYFSNDQKLPSGCYYWDANPALAIHLSNRRFSVGRFYLHT</sequence>
<dbReference type="InterPro" id="IPR006521">
    <property type="entry name" value="Tail_protein_I"/>
</dbReference>
<protein>
    <submittedName>
        <fullName evidence="1">Phage tail protein I</fullName>
    </submittedName>
</protein>
<evidence type="ECO:0000313" key="2">
    <source>
        <dbReference type="Proteomes" id="UP000664904"/>
    </source>
</evidence>
<dbReference type="KEGG" id="pxi:J5O05_13735"/>
<dbReference type="Pfam" id="PF09684">
    <property type="entry name" value="Tail_P2_I"/>
    <property type="match status" value="1"/>
</dbReference>
<evidence type="ECO:0000313" key="1">
    <source>
        <dbReference type="EMBL" id="QTH70927.1"/>
    </source>
</evidence>
<dbReference type="AlphaFoldDB" id="A0A975DGZ2"/>
<gene>
    <name evidence="1" type="ORF">J5O05_13735</name>
</gene>
<keyword evidence="2" id="KW-1185">Reference proteome</keyword>
<organism evidence="1 2">
    <name type="scientific">Pseudoalteromonas xiamenensis</name>
    <dbReference type="NCBI Taxonomy" id="882626"/>
    <lineage>
        <taxon>Bacteria</taxon>
        <taxon>Pseudomonadati</taxon>
        <taxon>Pseudomonadota</taxon>
        <taxon>Gammaproteobacteria</taxon>
        <taxon>Alteromonadales</taxon>
        <taxon>Pseudoalteromonadaceae</taxon>
        <taxon>Pseudoalteromonas</taxon>
    </lineage>
</organism>